<dbReference type="InterPro" id="IPR023827">
    <property type="entry name" value="Peptidase_S8_Asp-AS"/>
</dbReference>
<proteinExistence type="inferred from homology"/>
<evidence type="ECO:0000256" key="4">
    <source>
        <dbReference type="ARBA" id="ARBA00022801"/>
    </source>
</evidence>
<evidence type="ECO:0000313" key="12">
    <source>
        <dbReference type="Proteomes" id="UP001236806"/>
    </source>
</evidence>
<feature type="active site" description="Charge relay system" evidence="6">
    <location>
        <position position="138"/>
    </location>
</feature>
<feature type="active site" description="Charge relay system" evidence="6">
    <location>
        <position position="171"/>
    </location>
</feature>
<evidence type="ECO:0000256" key="7">
    <source>
        <dbReference type="RuleBase" id="RU003355"/>
    </source>
</evidence>
<keyword evidence="5 6" id="KW-0720">Serine protease</keyword>
<dbReference type="PANTHER" id="PTHR43806:SF11">
    <property type="entry name" value="CEREVISIN-RELATED"/>
    <property type="match status" value="1"/>
</dbReference>
<protein>
    <submittedName>
        <fullName evidence="11">Subtilisin family serine protease</fullName>
    </submittedName>
</protein>
<comment type="caution">
    <text evidence="11">The sequence shown here is derived from an EMBL/GenBank/DDBJ whole genome shotgun (WGS) entry which is preliminary data.</text>
</comment>
<dbReference type="PRINTS" id="PR00723">
    <property type="entry name" value="SUBTILISIN"/>
</dbReference>
<dbReference type="InterPro" id="IPR050131">
    <property type="entry name" value="Peptidase_S8_subtilisin-like"/>
</dbReference>
<dbReference type="InterPro" id="IPR022398">
    <property type="entry name" value="Peptidase_S8_His-AS"/>
</dbReference>
<dbReference type="EMBL" id="JAUSXB010000001">
    <property type="protein sequence ID" value="MDQ0674280.1"/>
    <property type="molecule type" value="Genomic_DNA"/>
</dbReference>
<feature type="domain" description="SbsA Ig-like" evidence="10">
    <location>
        <begin position="499"/>
        <end position="602"/>
    </location>
</feature>
<evidence type="ECO:0000259" key="9">
    <source>
        <dbReference type="Pfam" id="PF00082"/>
    </source>
</evidence>
<feature type="signal peptide" evidence="8">
    <location>
        <begin position="1"/>
        <end position="23"/>
    </location>
</feature>
<dbReference type="Gene3D" id="3.40.50.200">
    <property type="entry name" value="Peptidase S8/S53 domain"/>
    <property type="match status" value="1"/>
</dbReference>
<dbReference type="Gene3D" id="2.60.40.1220">
    <property type="match status" value="2"/>
</dbReference>
<feature type="domain" description="SbsA Ig-like" evidence="10">
    <location>
        <begin position="394"/>
        <end position="496"/>
    </location>
</feature>
<evidence type="ECO:0000256" key="3">
    <source>
        <dbReference type="ARBA" id="ARBA00022729"/>
    </source>
</evidence>
<keyword evidence="12" id="KW-1185">Reference proteome</keyword>
<name>A0ABU0PJY7_9MICC</name>
<dbReference type="Pfam" id="PF00082">
    <property type="entry name" value="Peptidase_S8"/>
    <property type="match status" value="1"/>
</dbReference>
<dbReference type="SUPFAM" id="SSF52743">
    <property type="entry name" value="Subtilisin-like"/>
    <property type="match status" value="1"/>
</dbReference>
<dbReference type="InterPro" id="IPR034193">
    <property type="entry name" value="PCSK9_ProteinaseK-like"/>
</dbReference>
<dbReference type="RefSeq" id="WP_306635752.1">
    <property type="nucleotide sequence ID" value="NZ_JAUSXB010000001.1"/>
</dbReference>
<dbReference type="Pfam" id="PF13205">
    <property type="entry name" value="Big_5"/>
    <property type="match status" value="2"/>
</dbReference>
<dbReference type="GO" id="GO:0006508">
    <property type="term" value="P:proteolysis"/>
    <property type="evidence" value="ECO:0007669"/>
    <property type="project" value="UniProtKB-KW"/>
</dbReference>
<dbReference type="PROSITE" id="PS00136">
    <property type="entry name" value="SUBTILASE_ASP"/>
    <property type="match status" value="1"/>
</dbReference>
<evidence type="ECO:0000313" key="11">
    <source>
        <dbReference type="EMBL" id="MDQ0674280.1"/>
    </source>
</evidence>
<evidence type="ECO:0000256" key="6">
    <source>
        <dbReference type="PROSITE-ProRule" id="PRU01240"/>
    </source>
</evidence>
<keyword evidence="2 6" id="KW-0645">Protease</keyword>
<dbReference type="PROSITE" id="PS00138">
    <property type="entry name" value="SUBTILASE_SER"/>
    <property type="match status" value="1"/>
</dbReference>
<reference evidence="11 12" key="1">
    <citation type="submission" date="2023-07" db="EMBL/GenBank/DDBJ databases">
        <title>Comparative genomics of wheat-associated soil bacteria to identify genetic determinants of phenazine resistance.</title>
        <authorList>
            <person name="Mouncey N."/>
        </authorList>
    </citation>
    <scope>NUCLEOTIDE SEQUENCE [LARGE SCALE GENOMIC DNA]</scope>
    <source>
        <strain evidence="11 12">W1I3</strain>
    </source>
</reference>
<dbReference type="Proteomes" id="UP001236806">
    <property type="component" value="Unassembled WGS sequence"/>
</dbReference>
<dbReference type="InterPro" id="IPR036852">
    <property type="entry name" value="Peptidase_S8/S53_dom_sf"/>
</dbReference>
<dbReference type="InterPro" id="IPR015500">
    <property type="entry name" value="Peptidase_S8_subtilisin-rel"/>
</dbReference>
<dbReference type="CDD" id="cd04077">
    <property type="entry name" value="Peptidases_S8_PCSK9_ProteinaseK_like"/>
    <property type="match status" value="1"/>
</dbReference>
<gene>
    <name evidence="11" type="ORF">QFZ36_001841</name>
</gene>
<keyword evidence="3 8" id="KW-0732">Signal</keyword>
<evidence type="ECO:0000256" key="1">
    <source>
        <dbReference type="ARBA" id="ARBA00011073"/>
    </source>
</evidence>
<sequence>MLSAAAVLVSAVALSASTVPASAAPPADAGAARYIVQYAANADVAAEAAGLRAQGVAVGRTFSHAVRGAVITASSAQAAALARSGRVVSMEMDLPVSVSATEQPAPWGLDRIDQKSLPLSGSYSWTSSGAGVTAYVVDTGVLASHTDFGGRVAAGWSAVADGLGSSDCNGHGTHVAGSVAGSSYGVAKAATVVPVRVLDCNGSGYNSDVVAGLDWVAANHAAGTPAVANLSLGGGASTAVDAAIQAVINDGVTAVVAAGNSAVDACTSSPARVPAAVTVAASDSADRQASFSNFGSCVDIYAPGVAITSAYYTSATATASMSGTSMASPHVAGAAALLLSQNPALTPAQVAAALVSNATAGVITGATSGTPNRLLFAAAVAAAPAPAPAPVAPAPTVTAVTPGADATAVTAGTSVTATFSAAVQGVTSGTFLLKNAAGSTIPATVTYNATTRTATLDPAASLATDTTYTATLVGGTSAIRDSAGTPLASTSWSFLTGPAPAVTSITPGSNALLVRRANNISVTFNEAVQGVTGTTFTIKNAATGALVPASVYRNGTTNQWILDPAQPLGAKTKYTVTVTGGGAAVRDLAGNPFAGRSWQFTTGSF</sequence>
<dbReference type="InterPro" id="IPR023828">
    <property type="entry name" value="Peptidase_S8_Ser-AS"/>
</dbReference>
<dbReference type="InterPro" id="IPR000209">
    <property type="entry name" value="Peptidase_S8/S53_dom"/>
</dbReference>
<accession>A0ABU0PJY7</accession>
<evidence type="ECO:0000256" key="8">
    <source>
        <dbReference type="SAM" id="SignalP"/>
    </source>
</evidence>
<organism evidence="11 12">
    <name type="scientific">Pseudarthrobacter siccitolerans</name>
    <dbReference type="NCBI Taxonomy" id="861266"/>
    <lineage>
        <taxon>Bacteria</taxon>
        <taxon>Bacillati</taxon>
        <taxon>Actinomycetota</taxon>
        <taxon>Actinomycetes</taxon>
        <taxon>Micrococcales</taxon>
        <taxon>Micrococcaceae</taxon>
        <taxon>Pseudarthrobacter</taxon>
    </lineage>
</organism>
<dbReference type="GO" id="GO:0008233">
    <property type="term" value="F:peptidase activity"/>
    <property type="evidence" value="ECO:0007669"/>
    <property type="project" value="UniProtKB-KW"/>
</dbReference>
<dbReference type="InterPro" id="IPR014755">
    <property type="entry name" value="Cu-Rt/internalin_Ig-like"/>
</dbReference>
<feature type="domain" description="Peptidase S8/S53" evidence="9">
    <location>
        <begin position="129"/>
        <end position="361"/>
    </location>
</feature>
<dbReference type="PROSITE" id="PS51892">
    <property type="entry name" value="SUBTILASE"/>
    <property type="match status" value="1"/>
</dbReference>
<evidence type="ECO:0000256" key="5">
    <source>
        <dbReference type="ARBA" id="ARBA00022825"/>
    </source>
</evidence>
<keyword evidence="4 6" id="KW-0378">Hydrolase</keyword>
<dbReference type="InterPro" id="IPR032812">
    <property type="entry name" value="SbsA_Ig"/>
</dbReference>
<dbReference type="PANTHER" id="PTHR43806">
    <property type="entry name" value="PEPTIDASE S8"/>
    <property type="match status" value="1"/>
</dbReference>
<dbReference type="PROSITE" id="PS00137">
    <property type="entry name" value="SUBTILASE_HIS"/>
    <property type="match status" value="1"/>
</dbReference>
<evidence type="ECO:0000259" key="10">
    <source>
        <dbReference type="Pfam" id="PF13205"/>
    </source>
</evidence>
<evidence type="ECO:0000256" key="2">
    <source>
        <dbReference type="ARBA" id="ARBA00022670"/>
    </source>
</evidence>
<feature type="chain" id="PRO_5047335939" evidence="8">
    <location>
        <begin position="24"/>
        <end position="605"/>
    </location>
</feature>
<feature type="active site" description="Charge relay system" evidence="6">
    <location>
        <position position="325"/>
    </location>
</feature>
<comment type="similarity">
    <text evidence="1 6 7">Belongs to the peptidase S8 family.</text>
</comment>